<keyword evidence="2 6" id="KW-0645">Protease</keyword>
<feature type="domain" description="Prohead serine protease" evidence="5">
    <location>
        <begin position="22"/>
        <end position="179"/>
    </location>
</feature>
<dbReference type="AlphaFoldDB" id="A0A8J8M8A2"/>
<dbReference type="Proteomes" id="UP000677305">
    <property type="component" value="Chromosome"/>
</dbReference>
<keyword evidence="4" id="KW-0175">Coiled coil</keyword>
<dbReference type="NCBIfam" id="TIGR01543">
    <property type="entry name" value="proheadase_HK97"/>
    <property type="match status" value="1"/>
</dbReference>
<dbReference type="EMBL" id="CP058561">
    <property type="protein sequence ID" value="QUH28232.1"/>
    <property type="molecule type" value="Genomic_DNA"/>
</dbReference>
<evidence type="ECO:0000313" key="6">
    <source>
        <dbReference type="EMBL" id="QUH28232.1"/>
    </source>
</evidence>
<keyword evidence="7" id="KW-1185">Reference proteome</keyword>
<sequence length="226" mass="26013">MDKEQMPKKDIEVIRSFGFPDIRASEEGTYIDGHAAVYNQRTNIADWFYEVIERGAFDDTDFDDVLFSANHEWHKIPLARSRKEEGNSTMQLKVDEKGLYVKADLDVDNNVEAKSLYSAVKRGDINGMSFIFYVEEERWTDLDSDMPTRYISKIAKVREVSAVNYPAYEGTDINARDKKALDNAKATLDNVKSKELENSRAEQEAEVLRLRNQNEIDITIRKVKGE</sequence>
<proteinExistence type="predicted"/>
<gene>
    <name evidence="6" type="ORF">HYG85_04595</name>
</gene>
<dbReference type="KEGG" id="vgu:HYG85_04595"/>
<keyword evidence="1" id="KW-1188">Viral release from host cell</keyword>
<dbReference type="Pfam" id="PF04586">
    <property type="entry name" value="Peptidase_S78"/>
    <property type="match status" value="1"/>
</dbReference>
<reference evidence="6 7" key="1">
    <citation type="submission" date="2020-07" db="EMBL/GenBank/DDBJ databases">
        <title>Vallitalea guaymasensis genome.</title>
        <authorList>
            <person name="Postec A."/>
        </authorList>
    </citation>
    <scope>NUCLEOTIDE SEQUENCE [LARGE SCALE GENOMIC DNA]</scope>
    <source>
        <strain evidence="6 7">Ra1766G1</strain>
    </source>
</reference>
<evidence type="ECO:0000256" key="1">
    <source>
        <dbReference type="ARBA" id="ARBA00022612"/>
    </source>
</evidence>
<protein>
    <submittedName>
        <fullName evidence="6">HK97 family phage prohead protease</fullName>
    </submittedName>
</protein>
<organism evidence="6 7">
    <name type="scientific">Vallitalea guaymasensis</name>
    <dbReference type="NCBI Taxonomy" id="1185412"/>
    <lineage>
        <taxon>Bacteria</taxon>
        <taxon>Bacillati</taxon>
        <taxon>Bacillota</taxon>
        <taxon>Clostridia</taxon>
        <taxon>Lachnospirales</taxon>
        <taxon>Vallitaleaceae</taxon>
        <taxon>Vallitalea</taxon>
    </lineage>
</organism>
<name>A0A8J8M8A2_9FIRM</name>
<dbReference type="GO" id="GO:0006508">
    <property type="term" value="P:proteolysis"/>
    <property type="evidence" value="ECO:0007669"/>
    <property type="project" value="UniProtKB-KW"/>
</dbReference>
<dbReference type="InterPro" id="IPR054613">
    <property type="entry name" value="Peptidase_S78_dom"/>
</dbReference>
<evidence type="ECO:0000256" key="4">
    <source>
        <dbReference type="SAM" id="Coils"/>
    </source>
</evidence>
<feature type="coiled-coil region" evidence="4">
    <location>
        <begin position="174"/>
        <end position="213"/>
    </location>
</feature>
<keyword evidence="3" id="KW-0378">Hydrolase</keyword>
<evidence type="ECO:0000256" key="2">
    <source>
        <dbReference type="ARBA" id="ARBA00022670"/>
    </source>
</evidence>
<dbReference type="InterPro" id="IPR006433">
    <property type="entry name" value="Prohead_protease"/>
</dbReference>
<accession>A0A8J8M8A2</accession>
<evidence type="ECO:0000313" key="7">
    <source>
        <dbReference type="Proteomes" id="UP000677305"/>
    </source>
</evidence>
<dbReference type="GO" id="GO:0008233">
    <property type="term" value="F:peptidase activity"/>
    <property type="evidence" value="ECO:0007669"/>
    <property type="project" value="UniProtKB-KW"/>
</dbReference>
<dbReference type="RefSeq" id="WP_212692485.1">
    <property type="nucleotide sequence ID" value="NZ_CP058561.1"/>
</dbReference>
<evidence type="ECO:0000259" key="5">
    <source>
        <dbReference type="Pfam" id="PF04586"/>
    </source>
</evidence>
<evidence type="ECO:0000256" key="3">
    <source>
        <dbReference type="ARBA" id="ARBA00022801"/>
    </source>
</evidence>